<dbReference type="SUPFAM" id="SSF52777">
    <property type="entry name" value="CoA-dependent acyltransferases"/>
    <property type="match status" value="1"/>
</dbReference>
<dbReference type="Pfam" id="PF02817">
    <property type="entry name" value="E3_binding"/>
    <property type="match status" value="1"/>
</dbReference>
<feature type="domain" description="Peripheral subunit-binding (PSBD)" evidence="9">
    <location>
        <begin position="117"/>
        <end position="154"/>
    </location>
</feature>
<dbReference type="OrthoDB" id="9805770at2"/>
<evidence type="ECO:0000313" key="12">
    <source>
        <dbReference type="Proteomes" id="UP000036834"/>
    </source>
</evidence>
<dbReference type="PROSITE" id="PS51826">
    <property type="entry name" value="PSBD"/>
    <property type="match status" value="1"/>
</dbReference>
<dbReference type="InterPro" id="IPR023213">
    <property type="entry name" value="CAT-like_dom_sf"/>
</dbReference>
<reference evidence="11" key="2">
    <citation type="submission" date="2015-07" db="EMBL/GenBank/DDBJ databases">
        <title>MeaNS - Measles Nucleotide Surveillance Program.</title>
        <authorList>
            <person name="Tran T."/>
            <person name="Druce J."/>
        </authorList>
    </citation>
    <scope>NUCLEOTIDE SEQUENCE</scope>
    <source>
        <strain evidence="11">DSM 9887</strain>
    </source>
</reference>
<protein>
    <recommendedName>
        <fullName evidence="6">Dihydrolipoamide acetyltransferase component of pyruvate dehydrogenase complex</fullName>
        <ecNumber evidence="6">2.3.1.-</ecNumber>
    </recommendedName>
</protein>
<proteinExistence type="inferred from homology"/>
<dbReference type="FunFam" id="3.30.559.10:FF:000007">
    <property type="entry name" value="Dihydrolipoamide acetyltransferase component of pyruvate dehydrogenase complex"/>
    <property type="match status" value="1"/>
</dbReference>
<accession>A0A0K9YP17</accession>
<dbReference type="EMBL" id="BJON01000023">
    <property type="protein sequence ID" value="GED71825.1"/>
    <property type="molecule type" value="Genomic_DNA"/>
</dbReference>
<dbReference type="InterPro" id="IPR004167">
    <property type="entry name" value="PSBD"/>
</dbReference>
<evidence type="ECO:0000256" key="3">
    <source>
        <dbReference type="ARBA" id="ARBA00022679"/>
    </source>
</evidence>
<dbReference type="Pfam" id="PF00364">
    <property type="entry name" value="Biotin_lipoyl"/>
    <property type="match status" value="1"/>
</dbReference>
<dbReference type="Proteomes" id="UP000036834">
    <property type="component" value="Unassembled WGS sequence"/>
</dbReference>
<dbReference type="InterPro" id="IPR036625">
    <property type="entry name" value="E3-bd_dom_sf"/>
</dbReference>
<dbReference type="Gene3D" id="2.40.50.100">
    <property type="match status" value="1"/>
</dbReference>
<evidence type="ECO:0000256" key="1">
    <source>
        <dbReference type="ARBA" id="ARBA00001938"/>
    </source>
</evidence>
<sequence>MVEFKLPDVGEGMHEGEILRVLVKTGEFVQMDQPILEVQTDKVNAELSAPASGVITEIFYTEGDTVHVGTTLLTIDNGTKTEESTTISASEDVKQIERKEEEPVAPAPAGQAIKRVLATPFVRQMAREMKIDIEHVQGTGPIGRVTEEDLRRFTQGANAKPSKSTIAEQPVQTAHSPVKSSLPTNQNREERIVLKGIRKKIAEHMVKSVTTIPHVTSVDEFEMDELKAVRERVKPFAEKKGVKLTFLPFFIKALVLALREFPMLNSSLDEETNEIVLKHYYHIGIATDTPQGLIVPVIKDVDQKSIFELAREISSLAQLARDGKLTMDQITGGTFTISNVGAIGGLQATPIINHPEAAILSLHKMEKRWVVREDEGVIRWMMNTSLSFDHRLIDGVTAVKFTNRIKELIEEPNLLFAEMI</sequence>
<evidence type="ECO:0000313" key="13">
    <source>
        <dbReference type="Proteomes" id="UP000319578"/>
    </source>
</evidence>
<evidence type="ECO:0000313" key="10">
    <source>
        <dbReference type="EMBL" id="GED71825.1"/>
    </source>
</evidence>
<dbReference type="InterPro" id="IPR001078">
    <property type="entry name" value="2-oxoacid_DH_actylTfrase"/>
</dbReference>
<dbReference type="Proteomes" id="UP000319578">
    <property type="component" value="Unassembled WGS sequence"/>
</dbReference>
<dbReference type="STRING" id="54915.ADS79_15870"/>
<feature type="region of interest" description="Disordered" evidence="7">
    <location>
        <begin position="83"/>
        <end position="107"/>
    </location>
</feature>
<dbReference type="AlphaFoldDB" id="A0A0K9YP17"/>
<evidence type="ECO:0000313" key="11">
    <source>
        <dbReference type="EMBL" id="KNB70416.1"/>
    </source>
</evidence>
<gene>
    <name evidence="10" type="primary">pdhC_1</name>
    <name evidence="11" type="ORF">ADS79_15870</name>
    <name evidence="10" type="ORF">BRE01_55270</name>
</gene>
<dbReference type="PANTHER" id="PTHR43178">
    <property type="entry name" value="DIHYDROLIPOAMIDE ACETYLTRANSFERASE COMPONENT OF PYRUVATE DEHYDROGENASE COMPLEX"/>
    <property type="match status" value="1"/>
</dbReference>
<comment type="similarity">
    <text evidence="2 6">Belongs to the 2-oxoacid dehydrogenase family.</text>
</comment>
<dbReference type="InterPro" id="IPR050743">
    <property type="entry name" value="2-oxoacid_DH_E2_comp"/>
</dbReference>
<name>A0A0K9YP17_9BACL</name>
<keyword evidence="4 6" id="KW-0450">Lipoyl</keyword>
<dbReference type="Gene3D" id="4.10.320.10">
    <property type="entry name" value="E3-binding domain"/>
    <property type="match status" value="1"/>
</dbReference>
<dbReference type="SUPFAM" id="SSF51230">
    <property type="entry name" value="Single hybrid motif"/>
    <property type="match status" value="1"/>
</dbReference>
<dbReference type="InterPro" id="IPR011053">
    <property type="entry name" value="Single_hybrid_motif"/>
</dbReference>
<dbReference type="GO" id="GO:0016407">
    <property type="term" value="F:acetyltransferase activity"/>
    <property type="evidence" value="ECO:0007669"/>
    <property type="project" value="TreeGrafter"/>
</dbReference>
<evidence type="ECO:0000259" key="9">
    <source>
        <dbReference type="PROSITE" id="PS51826"/>
    </source>
</evidence>
<dbReference type="PATRIC" id="fig|54915.3.peg.2200"/>
<organism evidence="11 12">
    <name type="scientific">Brevibacillus reuszeri</name>
    <dbReference type="NCBI Taxonomy" id="54915"/>
    <lineage>
        <taxon>Bacteria</taxon>
        <taxon>Bacillati</taxon>
        <taxon>Bacillota</taxon>
        <taxon>Bacilli</taxon>
        <taxon>Bacillales</taxon>
        <taxon>Paenibacillaceae</taxon>
        <taxon>Brevibacillus</taxon>
    </lineage>
</organism>
<evidence type="ECO:0000256" key="5">
    <source>
        <dbReference type="ARBA" id="ARBA00023315"/>
    </source>
</evidence>
<keyword evidence="3 6" id="KW-0808">Transferase</keyword>
<comment type="cofactor">
    <cofactor evidence="1 6">
        <name>(R)-lipoate</name>
        <dbReference type="ChEBI" id="CHEBI:83088"/>
    </cofactor>
</comment>
<dbReference type="RefSeq" id="WP_049739395.1">
    <property type="nucleotide sequence ID" value="NZ_BJON01000023.1"/>
</dbReference>
<evidence type="ECO:0000256" key="4">
    <source>
        <dbReference type="ARBA" id="ARBA00022823"/>
    </source>
</evidence>
<dbReference type="SUPFAM" id="SSF47005">
    <property type="entry name" value="Peripheral subunit-binding domain of 2-oxo acid dehydrogenase complex"/>
    <property type="match status" value="1"/>
</dbReference>
<dbReference type="GO" id="GO:0031405">
    <property type="term" value="F:lipoic acid binding"/>
    <property type="evidence" value="ECO:0007669"/>
    <property type="project" value="TreeGrafter"/>
</dbReference>
<keyword evidence="13" id="KW-1185">Reference proteome</keyword>
<dbReference type="Gene3D" id="3.30.559.10">
    <property type="entry name" value="Chloramphenicol acetyltransferase-like domain"/>
    <property type="match status" value="1"/>
</dbReference>
<feature type="domain" description="Lipoyl-binding" evidence="8">
    <location>
        <begin position="1"/>
        <end position="76"/>
    </location>
</feature>
<feature type="compositionally biased region" description="Polar residues" evidence="7">
    <location>
        <begin position="155"/>
        <end position="183"/>
    </location>
</feature>
<dbReference type="InterPro" id="IPR003016">
    <property type="entry name" value="2-oxoA_DH_lipoyl-BS"/>
</dbReference>
<keyword evidence="5 6" id="KW-0012">Acyltransferase</keyword>
<evidence type="ECO:0000259" key="8">
    <source>
        <dbReference type="PROSITE" id="PS50968"/>
    </source>
</evidence>
<feature type="region of interest" description="Disordered" evidence="7">
    <location>
        <begin position="154"/>
        <end position="183"/>
    </location>
</feature>
<evidence type="ECO:0000256" key="2">
    <source>
        <dbReference type="ARBA" id="ARBA00007317"/>
    </source>
</evidence>
<dbReference type="CDD" id="cd06849">
    <property type="entry name" value="lipoyl_domain"/>
    <property type="match status" value="1"/>
</dbReference>
<comment type="caution">
    <text evidence="11">The sequence shown here is derived from an EMBL/GenBank/DDBJ whole genome shotgun (WGS) entry which is preliminary data.</text>
</comment>
<feature type="compositionally biased region" description="Basic and acidic residues" evidence="7">
    <location>
        <begin position="91"/>
        <end position="102"/>
    </location>
</feature>
<dbReference type="Pfam" id="PF00198">
    <property type="entry name" value="2-oxoacid_dh"/>
    <property type="match status" value="1"/>
</dbReference>
<dbReference type="PROSITE" id="PS00189">
    <property type="entry name" value="LIPOYL"/>
    <property type="match status" value="1"/>
</dbReference>
<keyword evidence="10" id="KW-0670">Pyruvate</keyword>
<evidence type="ECO:0000256" key="7">
    <source>
        <dbReference type="SAM" id="MobiDB-lite"/>
    </source>
</evidence>
<dbReference type="EC" id="2.3.1.-" evidence="6"/>
<dbReference type="InterPro" id="IPR000089">
    <property type="entry name" value="Biotin_lipoyl"/>
</dbReference>
<dbReference type="PANTHER" id="PTHR43178:SF5">
    <property type="entry name" value="LIPOAMIDE ACYLTRANSFERASE COMPONENT OF BRANCHED-CHAIN ALPHA-KETO ACID DEHYDROGENASE COMPLEX, MITOCHONDRIAL"/>
    <property type="match status" value="1"/>
</dbReference>
<dbReference type="PROSITE" id="PS50968">
    <property type="entry name" value="BIOTINYL_LIPOYL"/>
    <property type="match status" value="1"/>
</dbReference>
<dbReference type="EMBL" id="LGIQ01000009">
    <property type="protein sequence ID" value="KNB70416.1"/>
    <property type="molecule type" value="Genomic_DNA"/>
</dbReference>
<evidence type="ECO:0000256" key="6">
    <source>
        <dbReference type="RuleBase" id="RU003423"/>
    </source>
</evidence>
<reference evidence="12" key="1">
    <citation type="submission" date="2015-07" db="EMBL/GenBank/DDBJ databases">
        <title>Genome sequencing project for genomic taxonomy and phylogenomics of Bacillus-like bacteria.</title>
        <authorList>
            <person name="Liu B."/>
            <person name="Wang J."/>
            <person name="Zhu Y."/>
            <person name="Liu G."/>
            <person name="Chen Q."/>
            <person name="Chen Z."/>
            <person name="Lan J."/>
            <person name="Che J."/>
            <person name="Ge C."/>
            <person name="Shi H."/>
            <person name="Pan Z."/>
            <person name="Liu X."/>
        </authorList>
    </citation>
    <scope>NUCLEOTIDE SEQUENCE [LARGE SCALE GENOMIC DNA]</scope>
    <source>
        <strain evidence="12">DSM 9887</strain>
    </source>
</reference>
<reference evidence="10 13" key="3">
    <citation type="submission" date="2019-06" db="EMBL/GenBank/DDBJ databases">
        <title>Whole genome shotgun sequence of Brevibacillus reuszeri NBRC 15719.</title>
        <authorList>
            <person name="Hosoyama A."/>
            <person name="Uohara A."/>
            <person name="Ohji S."/>
            <person name="Ichikawa N."/>
        </authorList>
    </citation>
    <scope>NUCLEOTIDE SEQUENCE [LARGE SCALE GENOMIC DNA]</scope>
    <source>
        <strain evidence="10 13">NBRC 15719</strain>
    </source>
</reference>
<dbReference type="GO" id="GO:0005737">
    <property type="term" value="C:cytoplasm"/>
    <property type="evidence" value="ECO:0007669"/>
    <property type="project" value="TreeGrafter"/>
</dbReference>